<dbReference type="OrthoDB" id="9808428at2"/>
<feature type="domain" description="Putative restriction endonuclease" evidence="1">
    <location>
        <begin position="15"/>
        <end position="161"/>
    </location>
</feature>
<protein>
    <recommendedName>
        <fullName evidence="1">Putative restriction endonuclease domain-containing protein</fullName>
    </recommendedName>
</protein>
<keyword evidence="3" id="KW-1185">Reference proteome</keyword>
<gene>
    <name evidence="2" type="ORF">SAE01_13390</name>
</gene>
<dbReference type="AlphaFoldDB" id="A0A512BA70"/>
<accession>A0A512BA70</accession>
<name>A0A512BA70_9BACT</name>
<dbReference type="RefSeq" id="WP_147202906.1">
    <property type="nucleotide sequence ID" value="NZ_BJYT01000004.1"/>
</dbReference>
<dbReference type="EMBL" id="BJYT01000004">
    <property type="protein sequence ID" value="GEO08843.1"/>
    <property type="molecule type" value="Genomic_DNA"/>
</dbReference>
<dbReference type="InterPro" id="IPR008538">
    <property type="entry name" value="Uma2"/>
</dbReference>
<proteinExistence type="predicted"/>
<dbReference type="CDD" id="cd06260">
    <property type="entry name" value="DUF820-like"/>
    <property type="match status" value="1"/>
</dbReference>
<dbReference type="Proteomes" id="UP000321513">
    <property type="component" value="Unassembled WGS sequence"/>
</dbReference>
<dbReference type="InterPro" id="IPR012296">
    <property type="entry name" value="Nuclease_put_TT1808"/>
</dbReference>
<evidence type="ECO:0000313" key="3">
    <source>
        <dbReference type="Proteomes" id="UP000321513"/>
    </source>
</evidence>
<sequence length="177" mass="20199">MQATLLQTPPRTILEVFENLPEGTRCEVINKALVMSPAPSDTHQKVLGKIFTKLLGYVEDKGLGELRIAPYDVYFDEENIFQPDLVFISKENTLKIQERGFFGTPDLIIEVLSTSNANLDKKEKKRAYEKFGVSEYWIIEPFEKVVDGFTLVNQMFVQLETNMGIIQSKVLGCTIRF</sequence>
<evidence type="ECO:0000313" key="2">
    <source>
        <dbReference type="EMBL" id="GEO08843.1"/>
    </source>
</evidence>
<dbReference type="PANTHER" id="PTHR34107">
    <property type="entry name" value="SLL0198 PROTEIN-RELATED"/>
    <property type="match status" value="1"/>
</dbReference>
<reference evidence="2 3" key="1">
    <citation type="submission" date="2019-07" db="EMBL/GenBank/DDBJ databases">
        <title>Whole genome shotgun sequence of Segetibacter aerophilus NBRC 106135.</title>
        <authorList>
            <person name="Hosoyama A."/>
            <person name="Uohara A."/>
            <person name="Ohji S."/>
            <person name="Ichikawa N."/>
        </authorList>
    </citation>
    <scope>NUCLEOTIDE SEQUENCE [LARGE SCALE GENOMIC DNA]</scope>
    <source>
        <strain evidence="2 3">NBRC 106135</strain>
    </source>
</reference>
<dbReference type="InterPro" id="IPR011335">
    <property type="entry name" value="Restrct_endonuc-II-like"/>
</dbReference>
<comment type="caution">
    <text evidence="2">The sequence shown here is derived from an EMBL/GenBank/DDBJ whole genome shotgun (WGS) entry which is preliminary data.</text>
</comment>
<evidence type="ECO:0000259" key="1">
    <source>
        <dbReference type="Pfam" id="PF05685"/>
    </source>
</evidence>
<dbReference type="PANTHER" id="PTHR34107:SF4">
    <property type="entry name" value="SLL1222 PROTEIN"/>
    <property type="match status" value="1"/>
</dbReference>
<organism evidence="2 3">
    <name type="scientific">Segetibacter aerophilus</name>
    <dbReference type="NCBI Taxonomy" id="670293"/>
    <lineage>
        <taxon>Bacteria</taxon>
        <taxon>Pseudomonadati</taxon>
        <taxon>Bacteroidota</taxon>
        <taxon>Chitinophagia</taxon>
        <taxon>Chitinophagales</taxon>
        <taxon>Chitinophagaceae</taxon>
        <taxon>Segetibacter</taxon>
    </lineage>
</organism>
<dbReference type="SUPFAM" id="SSF52980">
    <property type="entry name" value="Restriction endonuclease-like"/>
    <property type="match status" value="1"/>
</dbReference>
<dbReference type="Gene3D" id="3.90.1570.10">
    <property type="entry name" value="tt1808, chain A"/>
    <property type="match status" value="1"/>
</dbReference>
<dbReference type="Pfam" id="PF05685">
    <property type="entry name" value="Uma2"/>
    <property type="match status" value="1"/>
</dbReference>